<dbReference type="RefSeq" id="XP_031026205.1">
    <property type="nucleotide sequence ID" value="XM_031167799.1"/>
</dbReference>
<feature type="signal peptide" evidence="1">
    <location>
        <begin position="1"/>
        <end position="18"/>
    </location>
</feature>
<dbReference type="Gene3D" id="2.170.15.10">
    <property type="entry name" value="Proaerolysin, chain A, domain 3"/>
    <property type="match status" value="1"/>
</dbReference>
<protein>
    <submittedName>
        <fullName evidence="2">Uncharacterized protein</fullName>
    </submittedName>
</protein>
<evidence type="ECO:0000256" key="1">
    <source>
        <dbReference type="SAM" id="SignalP"/>
    </source>
</evidence>
<dbReference type="Proteomes" id="UP000319731">
    <property type="component" value="Unassembled WGS sequence"/>
</dbReference>
<dbReference type="SUPFAM" id="SSF56973">
    <property type="entry name" value="Aerolisin/ETX pore-forming domain"/>
    <property type="match status" value="1"/>
</dbReference>
<keyword evidence="3" id="KW-1185">Reference proteome</keyword>
<proteinExistence type="predicted"/>
<evidence type="ECO:0000313" key="3">
    <source>
        <dbReference type="Proteomes" id="UP000319731"/>
    </source>
</evidence>
<organism evidence="2 3">
    <name type="scientific">Synchytrium microbalum</name>
    <dbReference type="NCBI Taxonomy" id="1806994"/>
    <lineage>
        <taxon>Eukaryota</taxon>
        <taxon>Fungi</taxon>
        <taxon>Fungi incertae sedis</taxon>
        <taxon>Chytridiomycota</taxon>
        <taxon>Chytridiomycota incertae sedis</taxon>
        <taxon>Chytridiomycetes</taxon>
        <taxon>Synchytriales</taxon>
        <taxon>Synchytriaceae</taxon>
        <taxon>Synchytrium</taxon>
    </lineage>
</organism>
<reference evidence="2 3" key="1">
    <citation type="journal article" date="2019" name="Sci. Rep.">
        <title>Comparative genomics of chytrid fungi reveal insights into the obligate biotrophic and pathogenic lifestyle of Synchytrium endobioticum.</title>
        <authorList>
            <person name="van de Vossenberg B.T.L.H."/>
            <person name="Warris S."/>
            <person name="Nguyen H.D.T."/>
            <person name="van Gent-Pelzer M.P.E."/>
            <person name="Joly D.L."/>
            <person name="van de Geest H.C."/>
            <person name="Bonants P.J.M."/>
            <person name="Smith D.S."/>
            <person name="Levesque C.A."/>
            <person name="van der Lee T.A.J."/>
        </authorList>
    </citation>
    <scope>NUCLEOTIDE SEQUENCE [LARGE SCALE GENOMIC DNA]</scope>
    <source>
        <strain evidence="2 3">JEL517</strain>
    </source>
</reference>
<evidence type="ECO:0000313" key="2">
    <source>
        <dbReference type="EMBL" id="TPX35773.1"/>
    </source>
</evidence>
<dbReference type="GeneID" id="42003096"/>
<gene>
    <name evidence="2" type="ORF">SmJEL517_g01871</name>
</gene>
<dbReference type="AlphaFoldDB" id="A0A507CE28"/>
<dbReference type="PANTHER" id="PTHR39244">
    <property type="entry name" value="NATTERIN-4"/>
    <property type="match status" value="1"/>
</dbReference>
<comment type="caution">
    <text evidence="2">The sequence shown here is derived from an EMBL/GenBank/DDBJ whole genome shotgun (WGS) entry which is preliminary data.</text>
</comment>
<dbReference type="OrthoDB" id="2175008at2759"/>
<dbReference type="InterPro" id="IPR053237">
    <property type="entry name" value="Natterin_C"/>
</dbReference>
<dbReference type="EMBL" id="QEAO01000007">
    <property type="protein sequence ID" value="TPX35773.1"/>
    <property type="molecule type" value="Genomic_DNA"/>
</dbReference>
<name>A0A507CE28_9FUNG</name>
<keyword evidence="1" id="KW-0732">Signal</keyword>
<accession>A0A507CE28</accession>
<sequence length="455" mass="49817">MLLQSSAIFLPFLLLAKAGQNGGGTTPNVSLTATAANCFPSDPVKNPNSAFICEGDFIRLYSVDAKNQQQYLAIKNTPDDDQRHQSVQVNTGSSNATAFQIFPFAPQSPPYNWPNPDWPPSYVRDAMKTGHTYPFKLRDGGGRWLKISPGNYKDKKYQTLFVDNMDEVYADVRTGASMLLYVPNSVFTTRSSNAGGAPAGWILDASQGIVLFNYYQDHVVFDWDGPNPKHFPGCETLSAWTIEQTQSPTAYTGFVEQVLNIKYEYVRTDAALKSLVMSNEATPNIGNSSITNPGATEQNLILTMSTTQSNTWTFNRDQRYKFSTTAQAWVGVPFLGTGMSVSVSADMALTTGTGTSQTKSTYFSISAMIPVPGQSVVSGSIWMTKATMKKVPLTYTVQRTWPDGKVITFKVTDTVDVVQYYDAVVCISQALSINLGQTPACVPPAFSMWNSNSTD</sequence>
<feature type="chain" id="PRO_5021435904" evidence="1">
    <location>
        <begin position="19"/>
        <end position="455"/>
    </location>
</feature>
<dbReference type="PANTHER" id="PTHR39244:SF5">
    <property type="entry name" value="NATTERIN-3-LIKE"/>
    <property type="match status" value="1"/>
</dbReference>